<proteinExistence type="predicted"/>
<evidence type="ECO:0008006" key="3">
    <source>
        <dbReference type="Google" id="ProtNLM"/>
    </source>
</evidence>
<keyword evidence="2" id="KW-1185">Reference proteome</keyword>
<dbReference type="Proteomes" id="UP000295741">
    <property type="component" value="Unassembled WGS sequence"/>
</dbReference>
<dbReference type="OrthoDB" id="5480566at2"/>
<gene>
    <name evidence="1" type="ORF">BC659_1558</name>
</gene>
<dbReference type="AlphaFoldDB" id="A0A4R6IUG9"/>
<sequence>MKKICYLLLLTCSFCMCDGQDDKSQRWLSDINWLVHKIQQEHYIYKNREFPSSFQQQLSSIKQHIGSYSDERILIELQQLLYHLGDGHTYMLPFGYQLGSVYYLPVQLYAFSDGMYIIDADEKHQHLIGARIKKIDRFEVQDMMQKMVSFVSQDNTMGATWIGPFFLRFRGMLEFFGLPKNASSVSLSLRDVDGKEKEVSVDFVPVPRLRGIPKLVAPFHSSKPVRYLQNIQSPYWLQSIPSDHALYLQFNQVMNTPTESLSAFAKKLEDSLLLTKASLLIIDVRHNNGGNADLLGPLLHVIKAFEQNQKGQIVVLTGRNTFSAAQIFITKVNRDTKAIFAGEPSSSSPNFVGEENGFTLPFSGAIGSISNRYHENFPGDKRKWIEPALRLSISSKDYFGNRDPLLEAVLKKYAER</sequence>
<dbReference type="RefSeq" id="WP_133474116.1">
    <property type="nucleotide sequence ID" value="NZ_SNWP01000011.1"/>
</dbReference>
<dbReference type="EMBL" id="SNWP01000011">
    <property type="protein sequence ID" value="TDO26253.1"/>
    <property type="molecule type" value="Genomic_DNA"/>
</dbReference>
<dbReference type="Gene3D" id="3.90.226.10">
    <property type="entry name" value="2-enoyl-CoA Hydratase, Chain A, domain 1"/>
    <property type="match status" value="2"/>
</dbReference>
<name>A0A4R6IUG9_9BACT</name>
<dbReference type="SUPFAM" id="SSF52096">
    <property type="entry name" value="ClpP/crotonase"/>
    <property type="match status" value="1"/>
</dbReference>
<dbReference type="InterPro" id="IPR029045">
    <property type="entry name" value="ClpP/crotonase-like_dom_sf"/>
</dbReference>
<evidence type="ECO:0000313" key="2">
    <source>
        <dbReference type="Proteomes" id="UP000295741"/>
    </source>
</evidence>
<protein>
    <recommendedName>
        <fullName evidence="3">Peptidase S41-like protein</fullName>
    </recommendedName>
</protein>
<accession>A0A4R6IUG9</accession>
<evidence type="ECO:0000313" key="1">
    <source>
        <dbReference type="EMBL" id="TDO26253.1"/>
    </source>
</evidence>
<organism evidence="1 2">
    <name type="scientific">Sediminibacterium goheungense</name>
    <dbReference type="NCBI Taxonomy" id="1086393"/>
    <lineage>
        <taxon>Bacteria</taxon>
        <taxon>Pseudomonadati</taxon>
        <taxon>Bacteroidota</taxon>
        <taxon>Chitinophagia</taxon>
        <taxon>Chitinophagales</taxon>
        <taxon>Chitinophagaceae</taxon>
        <taxon>Sediminibacterium</taxon>
    </lineage>
</organism>
<reference evidence="1 2" key="1">
    <citation type="submission" date="2019-03" db="EMBL/GenBank/DDBJ databases">
        <title>Genomic Encyclopedia of Archaeal and Bacterial Type Strains, Phase II (KMG-II): from individual species to whole genera.</title>
        <authorList>
            <person name="Goeker M."/>
        </authorList>
    </citation>
    <scope>NUCLEOTIDE SEQUENCE [LARGE SCALE GENOMIC DNA]</scope>
    <source>
        <strain evidence="1 2">DSM 28323</strain>
    </source>
</reference>
<comment type="caution">
    <text evidence="1">The sequence shown here is derived from an EMBL/GenBank/DDBJ whole genome shotgun (WGS) entry which is preliminary data.</text>
</comment>